<evidence type="ECO:0000256" key="6">
    <source>
        <dbReference type="SAM" id="Coils"/>
    </source>
</evidence>
<feature type="compositionally biased region" description="Low complexity" evidence="7">
    <location>
        <begin position="440"/>
        <end position="449"/>
    </location>
</feature>
<keyword evidence="2" id="KW-0805">Transcription regulation</keyword>
<evidence type="ECO:0000256" key="3">
    <source>
        <dbReference type="ARBA" id="ARBA00023125"/>
    </source>
</evidence>
<feature type="compositionally biased region" description="Polar residues" evidence="7">
    <location>
        <begin position="100"/>
        <end position="109"/>
    </location>
</feature>
<feature type="region of interest" description="Disordered" evidence="7">
    <location>
        <begin position="438"/>
        <end position="474"/>
    </location>
</feature>
<accession>B8LLI3</accession>
<proteinExistence type="evidence at transcript level"/>
<evidence type="ECO:0000259" key="8">
    <source>
        <dbReference type="PROSITE" id="PS50217"/>
    </source>
</evidence>
<dbReference type="PANTHER" id="PTHR13690:SF86">
    <property type="entry name" value="TRANSCRIPTION FACTOR VIP1"/>
    <property type="match status" value="1"/>
</dbReference>
<feature type="coiled-coil region" evidence="6">
    <location>
        <begin position="294"/>
        <end position="349"/>
    </location>
</feature>
<evidence type="ECO:0000256" key="4">
    <source>
        <dbReference type="ARBA" id="ARBA00023163"/>
    </source>
</evidence>
<comment type="subcellular location">
    <subcellularLocation>
        <location evidence="1">Nucleus</location>
    </subcellularLocation>
</comment>
<dbReference type="PROSITE" id="PS50217">
    <property type="entry name" value="BZIP"/>
    <property type="match status" value="1"/>
</dbReference>
<dbReference type="FunFam" id="1.20.5.170:FF:000009">
    <property type="entry name" value="probable transcription factor PosF21"/>
    <property type="match status" value="1"/>
</dbReference>
<reference evidence="9" key="1">
    <citation type="submission" date="2007-06" db="EMBL/GenBank/DDBJ databases">
        <title>Full length cDNA sequences from Sitka Spruce (Picea sitchensis).</title>
        <authorList>
            <person name="Ralph S.G."/>
            <person name="Chun H.E."/>
            <person name="Liao N."/>
            <person name="Ali J."/>
            <person name="Reid K."/>
            <person name="Kolosova N."/>
            <person name="Cooper N."/>
            <person name="Cullis C."/>
            <person name="Jancsik S."/>
            <person name="Moore R."/>
            <person name="Mayo M."/>
            <person name="Wagner S."/>
            <person name="Holt R.A."/>
            <person name="Jones S.J.M."/>
            <person name="Marra M.A."/>
            <person name="Ritland C.E."/>
            <person name="Ritland K."/>
            <person name="Bohlmann J."/>
        </authorList>
    </citation>
    <scope>NUCLEOTIDE SEQUENCE</scope>
    <source>
        <tissue evidence="9">Green portion of the leader tissue</tissue>
    </source>
</reference>
<dbReference type="InterPro" id="IPR046347">
    <property type="entry name" value="bZIP_sf"/>
</dbReference>
<dbReference type="InterPro" id="IPR044759">
    <property type="entry name" value="bZIP_RF2"/>
</dbReference>
<dbReference type="GO" id="GO:0003677">
    <property type="term" value="F:DNA binding"/>
    <property type="evidence" value="ECO:0007669"/>
    <property type="project" value="UniProtKB-KW"/>
</dbReference>
<feature type="region of interest" description="Disordered" evidence="7">
    <location>
        <begin position="87"/>
        <end position="124"/>
    </location>
</feature>
<feature type="region of interest" description="Disordered" evidence="7">
    <location>
        <begin position="219"/>
        <end position="249"/>
    </location>
</feature>
<keyword evidence="5" id="KW-0539">Nucleus</keyword>
<organism evidence="9">
    <name type="scientific">Picea sitchensis</name>
    <name type="common">Sitka spruce</name>
    <name type="synonym">Pinus sitchensis</name>
    <dbReference type="NCBI Taxonomy" id="3332"/>
    <lineage>
        <taxon>Eukaryota</taxon>
        <taxon>Viridiplantae</taxon>
        <taxon>Streptophyta</taxon>
        <taxon>Embryophyta</taxon>
        <taxon>Tracheophyta</taxon>
        <taxon>Spermatophyta</taxon>
        <taxon>Pinopsida</taxon>
        <taxon>Pinidae</taxon>
        <taxon>Conifers I</taxon>
        <taxon>Pinales</taxon>
        <taxon>Pinaceae</taxon>
        <taxon>Picea</taxon>
    </lineage>
</organism>
<dbReference type="OMA" id="GFDMPTV"/>
<dbReference type="AlphaFoldDB" id="B8LLI3"/>
<keyword evidence="3" id="KW-0238">DNA-binding</keyword>
<dbReference type="CDD" id="cd14703">
    <property type="entry name" value="bZIP_plant_RF2"/>
    <property type="match status" value="1"/>
</dbReference>
<dbReference type="Gene3D" id="1.20.5.170">
    <property type="match status" value="1"/>
</dbReference>
<dbReference type="GO" id="GO:0003700">
    <property type="term" value="F:DNA-binding transcription factor activity"/>
    <property type="evidence" value="ECO:0007669"/>
    <property type="project" value="InterPro"/>
</dbReference>
<name>B8LLI3_PICSI</name>
<feature type="region of interest" description="Disordered" evidence="7">
    <location>
        <begin position="22"/>
        <end position="44"/>
    </location>
</feature>
<dbReference type="InterPro" id="IPR004827">
    <property type="entry name" value="bZIP"/>
</dbReference>
<keyword evidence="4" id="KW-0804">Transcription</keyword>
<feature type="compositionally biased region" description="Polar residues" evidence="7">
    <location>
        <begin position="460"/>
        <end position="474"/>
    </location>
</feature>
<evidence type="ECO:0000313" key="9">
    <source>
        <dbReference type="EMBL" id="ABR16513.1"/>
    </source>
</evidence>
<evidence type="ECO:0000256" key="2">
    <source>
        <dbReference type="ARBA" id="ARBA00023015"/>
    </source>
</evidence>
<dbReference type="GO" id="GO:0005634">
    <property type="term" value="C:nucleus"/>
    <property type="evidence" value="ECO:0007669"/>
    <property type="project" value="UniProtKB-SubCell"/>
</dbReference>
<dbReference type="Pfam" id="PF00170">
    <property type="entry name" value="bZIP_1"/>
    <property type="match status" value="1"/>
</dbReference>
<dbReference type="SUPFAM" id="SSF57959">
    <property type="entry name" value="Leucine zipper domain"/>
    <property type="match status" value="1"/>
</dbReference>
<keyword evidence="6" id="KW-0175">Coiled coil</keyword>
<evidence type="ECO:0000256" key="5">
    <source>
        <dbReference type="ARBA" id="ARBA00023242"/>
    </source>
</evidence>
<dbReference type="SMART" id="SM00338">
    <property type="entry name" value="BRLZ"/>
    <property type="match status" value="1"/>
</dbReference>
<sequence>MEGLGDGYEAFVGRLKMDMATANAPKNTTGNSLGNPSQSQQVQQARYVGYPSSTNAFTLTREAKPALSDSSGNSMVMDVTMQEPVSSSGAVGVTEPRNLGPSQNFSTDVSRMPDVPPRRGGHRRAQSEIAFRLPDDIMFDGDLGFSGFDMPTVSDDATEAEDLISMYMDMEKLTSFGEPLNAVAGEGSKLPLGADTNRAPHHSRSLSVDAVFSGLESDLEGTRGNLGSAGPSRPRHRHSNSMDGSSSLQINQLSSESLETKKAMAAKKLQELALIDPKRAKRILANRQSAVRSKERKMRYISELERRVQTLQTEATTLSAQLTMLQRDTTGLTTENNELKLRLQSMEQQAQLRDALNETLREKVQRMKIATGQLSSNNANAFNMSATAQQLPLNRSFFSPTQHSHRLNQQFQSFQHPPSAMNNQPLMGQSQVHQNFPQYGSAGQLQGLMGSQGGPAVESEVSSGSVNHPASSSF</sequence>
<feature type="compositionally biased region" description="Polar residues" evidence="7">
    <location>
        <begin position="24"/>
        <end position="44"/>
    </location>
</feature>
<evidence type="ECO:0000256" key="1">
    <source>
        <dbReference type="ARBA" id="ARBA00004123"/>
    </source>
</evidence>
<evidence type="ECO:0000256" key="7">
    <source>
        <dbReference type="SAM" id="MobiDB-lite"/>
    </source>
</evidence>
<feature type="domain" description="BZIP" evidence="8">
    <location>
        <begin position="276"/>
        <end position="339"/>
    </location>
</feature>
<dbReference type="PANTHER" id="PTHR13690">
    <property type="entry name" value="TRANSCRIPTION FACTOR POSF21-RELATED"/>
    <property type="match status" value="1"/>
</dbReference>
<protein>
    <recommendedName>
        <fullName evidence="8">BZIP domain-containing protein</fullName>
    </recommendedName>
</protein>
<dbReference type="EMBL" id="EF676623">
    <property type="protein sequence ID" value="ABR16513.1"/>
    <property type="molecule type" value="mRNA"/>
</dbReference>